<dbReference type="PRINTS" id="PR00338">
    <property type="entry name" value="NUSGTNSCPFCT"/>
</dbReference>
<dbReference type="SMART" id="SM00738">
    <property type="entry name" value="NGN"/>
    <property type="match status" value="1"/>
</dbReference>
<dbReference type="GO" id="GO:0006412">
    <property type="term" value="P:translation"/>
    <property type="evidence" value="ECO:0007669"/>
    <property type="project" value="InterPro"/>
</dbReference>
<proteinExistence type="inferred from homology"/>
<reference evidence="10 11" key="1">
    <citation type="submission" date="2017-02" db="EMBL/GenBank/DDBJ databases">
        <authorList>
            <person name="Peterson S.W."/>
        </authorList>
    </citation>
    <scope>NUCLEOTIDE SEQUENCE [LARGE SCALE GENOMIC DNA]</scope>
    <source>
        <strain evidence="10 11">ATCC BAA-1030</strain>
    </source>
</reference>
<comment type="function">
    <text evidence="5 7">Participates in transcription elongation, termination and antitermination.</text>
</comment>
<dbReference type="GO" id="GO:0005829">
    <property type="term" value="C:cytosol"/>
    <property type="evidence" value="ECO:0007669"/>
    <property type="project" value="TreeGrafter"/>
</dbReference>
<evidence type="ECO:0000259" key="9">
    <source>
        <dbReference type="SMART" id="SM00739"/>
    </source>
</evidence>
<dbReference type="Pfam" id="PF02357">
    <property type="entry name" value="NusG"/>
    <property type="match status" value="1"/>
</dbReference>
<dbReference type="InterPro" id="IPR006645">
    <property type="entry name" value="NGN-like_dom"/>
</dbReference>
<feature type="domain" description="KOW" evidence="9">
    <location>
        <begin position="133"/>
        <end position="160"/>
    </location>
</feature>
<evidence type="ECO:0000256" key="6">
    <source>
        <dbReference type="NCBIfam" id="TIGR00922"/>
    </source>
</evidence>
<keyword evidence="4 5" id="KW-0804">Transcription</keyword>
<dbReference type="NCBIfam" id="TIGR00922">
    <property type="entry name" value="nusG"/>
    <property type="match status" value="1"/>
</dbReference>
<evidence type="ECO:0000256" key="7">
    <source>
        <dbReference type="RuleBase" id="RU000538"/>
    </source>
</evidence>
<name>A0A1T4N6S8_9ENTE</name>
<dbReference type="InterPro" id="IPR043425">
    <property type="entry name" value="NusG-like"/>
</dbReference>
<dbReference type="InterPro" id="IPR014722">
    <property type="entry name" value="Rib_uL2_dom2"/>
</dbReference>
<dbReference type="EMBL" id="FUXI01000013">
    <property type="protein sequence ID" value="SJZ75030.1"/>
    <property type="molecule type" value="Genomic_DNA"/>
</dbReference>
<dbReference type="STRING" id="263852.SAMN02745116_01328"/>
<dbReference type="AlphaFoldDB" id="A0A1T4N6S8"/>
<protein>
    <recommendedName>
        <fullName evidence="5 6">Transcription termination/antitermination protein NusG</fullName>
    </recommendedName>
</protein>
<sequence length="187" mass="21446">MANESFEREWYALQTYSGYENKVKRDLEQRALSMGMEDYIFRVLVPEETKVDESKIDKNTGKPKEYQEQIFPGYVLVEMVMTDQSWYIVRNTQNVTGFVGSQGAGSKPAPLLPEEMAGILRMMNLSIRVSDLEVNIGDTVRIIEGAFANMTGNVSEIDYEKHKLKVDIEMFGRETSAELDFDQVEEF</sequence>
<dbReference type="InterPro" id="IPR001062">
    <property type="entry name" value="Transcrpt_antiterm_NusG"/>
</dbReference>
<keyword evidence="2 5" id="KW-0889">Transcription antitermination</keyword>
<dbReference type="SUPFAM" id="SSF82679">
    <property type="entry name" value="N-utilization substance G protein NusG, N-terminal domain"/>
    <property type="match status" value="1"/>
</dbReference>
<dbReference type="Proteomes" id="UP000190328">
    <property type="component" value="Unassembled WGS sequence"/>
</dbReference>
<evidence type="ECO:0000313" key="11">
    <source>
        <dbReference type="Proteomes" id="UP000190328"/>
    </source>
</evidence>
<dbReference type="OrthoDB" id="9809075at2"/>
<dbReference type="Pfam" id="PF00467">
    <property type="entry name" value="KOW"/>
    <property type="match status" value="1"/>
</dbReference>
<comment type="similarity">
    <text evidence="5 7">Belongs to the NusG family.</text>
</comment>
<dbReference type="InterPro" id="IPR047050">
    <property type="entry name" value="NGN"/>
</dbReference>
<keyword evidence="3 5" id="KW-0805">Transcription regulation</keyword>
<dbReference type="GO" id="GO:0003735">
    <property type="term" value="F:structural constituent of ribosome"/>
    <property type="evidence" value="ECO:0007669"/>
    <property type="project" value="InterPro"/>
</dbReference>
<dbReference type="GO" id="GO:0005840">
    <property type="term" value="C:ribosome"/>
    <property type="evidence" value="ECO:0007669"/>
    <property type="project" value="InterPro"/>
</dbReference>
<dbReference type="InterPro" id="IPR008991">
    <property type="entry name" value="Translation_prot_SH3-like_sf"/>
</dbReference>
<dbReference type="CDD" id="cd09891">
    <property type="entry name" value="NGN_Bact_1"/>
    <property type="match status" value="1"/>
</dbReference>
<evidence type="ECO:0000256" key="4">
    <source>
        <dbReference type="ARBA" id="ARBA00023163"/>
    </source>
</evidence>
<evidence type="ECO:0000313" key="10">
    <source>
        <dbReference type="EMBL" id="SJZ75030.1"/>
    </source>
</evidence>
<dbReference type="PANTHER" id="PTHR30265:SF2">
    <property type="entry name" value="TRANSCRIPTION TERMINATION_ANTITERMINATION PROTEIN NUSG"/>
    <property type="match status" value="1"/>
</dbReference>
<accession>A0A1T4N6S8</accession>
<evidence type="ECO:0000259" key="8">
    <source>
        <dbReference type="SMART" id="SM00738"/>
    </source>
</evidence>
<dbReference type="SMART" id="SM00739">
    <property type="entry name" value="KOW"/>
    <property type="match status" value="1"/>
</dbReference>
<dbReference type="CDD" id="cd06091">
    <property type="entry name" value="KOW_NusG"/>
    <property type="match status" value="1"/>
</dbReference>
<dbReference type="InterPro" id="IPR005824">
    <property type="entry name" value="KOW"/>
</dbReference>
<evidence type="ECO:0000256" key="2">
    <source>
        <dbReference type="ARBA" id="ARBA00022814"/>
    </source>
</evidence>
<dbReference type="SUPFAM" id="SSF50104">
    <property type="entry name" value="Translation proteins SH3-like domain"/>
    <property type="match status" value="1"/>
</dbReference>
<feature type="domain" description="NusG-like N-terminal" evidence="8">
    <location>
        <begin position="7"/>
        <end position="123"/>
    </location>
</feature>
<dbReference type="Gene3D" id="3.30.70.940">
    <property type="entry name" value="NusG, N-terminal domain"/>
    <property type="match status" value="1"/>
</dbReference>
<dbReference type="InterPro" id="IPR005825">
    <property type="entry name" value="Ribosomal_uL24_CS"/>
</dbReference>
<keyword evidence="11" id="KW-1185">Reference proteome</keyword>
<dbReference type="GO" id="GO:0006354">
    <property type="term" value="P:DNA-templated transcription elongation"/>
    <property type="evidence" value="ECO:0007669"/>
    <property type="project" value="UniProtKB-UniRule"/>
</dbReference>
<dbReference type="HAMAP" id="MF_00948">
    <property type="entry name" value="NusG"/>
    <property type="match status" value="1"/>
</dbReference>
<dbReference type="GO" id="GO:0031564">
    <property type="term" value="P:transcription antitermination"/>
    <property type="evidence" value="ECO:0007669"/>
    <property type="project" value="UniProtKB-UniRule"/>
</dbReference>
<organism evidence="10 11">
    <name type="scientific">Pilibacter termitis</name>
    <dbReference type="NCBI Taxonomy" id="263852"/>
    <lineage>
        <taxon>Bacteria</taxon>
        <taxon>Bacillati</taxon>
        <taxon>Bacillota</taxon>
        <taxon>Bacilli</taxon>
        <taxon>Lactobacillales</taxon>
        <taxon>Enterococcaceae</taxon>
        <taxon>Pilibacter</taxon>
    </lineage>
</organism>
<evidence type="ECO:0000256" key="3">
    <source>
        <dbReference type="ARBA" id="ARBA00023015"/>
    </source>
</evidence>
<evidence type="ECO:0000256" key="1">
    <source>
        <dbReference type="ARBA" id="ARBA00022472"/>
    </source>
</evidence>
<dbReference type="PANTHER" id="PTHR30265">
    <property type="entry name" value="RHO-INTERACTING TRANSCRIPTION TERMINATION FACTOR NUSG"/>
    <property type="match status" value="1"/>
</dbReference>
<dbReference type="GO" id="GO:0032784">
    <property type="term" value="P:regulation of DNA-templated transcription elongation"/>
    <property type="evidence" value="ECO:0007669"/>
    <property type="project" value="InterPro"/>
</dbReference>
<dbReference type="RefSeq" id="WP_078807265.1">
    <property type="nucleotide sequence ID" value="NZ_FUXI01000013.1"/>
</dbReference>
<gene>
    <name evidence="5" type="primary">nusG</name>
    <name evidence="10" type="ORF">SAMN02745116_01328</name>
</gene>
<keyword evidence="1 5" id="KW-0806">Transcription termination</keyword>
<dbReference type="GO" id="GO:0006353">
    <property type="term" value="P:DNA-templated transcription termination"/>
    <property type="evidence" value="ECO:0007669"/>
    <property type="project" value="UniProtKB-UniRule"/>
</dbReference>
<dbReference type="Gene3D" id="2.30.30.30">
    <property type="match status" value="1"/>
</dbReference>
<dbReference type="PROSITE" id="PS01108">
    <property type="entry name" value="RIBOSOMAL_L24"/>
    <property type="match status" value="1"/>
</dbReference>
<evidence type="ECO:0000256" key="5">
    <source>
        <dbReference type="HAMAP-Rule" id="MF_00948"/>
    </source>
</evidence>
<dbReference type="InterPro" id="IPR036735">
    <property type="entry name" value="NGN_dom_sf"/>
</dbReference>